<dbReference type="InParanoid" id="A0A096PAS7"/>
<organism evidence="7 8">
    <name type="scientific">Ostreococcus tauri</name>
    <name type="common">Marine green alga</name>
    <dbReference type="NCBI Taxonomy" id="70448"/>
    <lineage>
        <taxon>Eukaryota</taxon>
        <taxon>Viridiplantae</taxon>
        <taxon>Chlorophyta</taxon>
        <taxon>Mamiellophyceae</taxon>
        <taxon>Mamiellales</taxon>
        <taxon>Bathycoccaceae</taxon>
        <taxon>Ostreococcus</taxon>
    </lineage>
</organism>
<evidence type="ECO:0000256" key="6">
    <source>
        <dbReference type="SAM" id="MobiDB-lite"/>
    </source>
</evidence>
<keyword evidence="8" id="KW-1185">Reference proteome</keyword>
<accession>A0A096PAS7</accession>
<dbReference type="Proteomes" id="UP000009170">
    <property type="component" value="Unassembled WGS sequence"/>
</dbReference>
<keyword evidence="3" id="KW-0677">Repeat</keyword>
<feature type="region of interest" description="Disordered" evidence="6">
    <location>
        <begin position="97"/>
        <end position="116"/>
    </location>
</feature>
<reference evidence="7 8" key="2">
    <citation type="journal article" date="2014" name="BMC Genomics">
        <title>An improved genome of the model marine alga Ostreococcus tauri unfolds by assessing Illumina de novo assemblies.</title>
        <authorList>
            <person name="Blanc-Mathieu R."/>
            <person name="Verhelst B."/>
            <person name="Derelle E."/>
            <person name="Rombauts S."/>
            <person name="Bouget F.Y."/>
            <person name="Carre I."/>
            <person name="Chateau A."/>
            <person name="Eyre-Walker A."/>
            <person name="Grimsley N."/>
            <person name="Moreau H."/>
            <person name="Piegu B."/>
            <person name="Rivals E."/>
            <person name="Schackwitz W."/>
            <person name="Van de Peer Y."/>
            <person name="Piganeau G."/>
        </authorList>
    </citation>
    <scope>NUCLEOTIDE SEQUENCE [LARGE SCALE GENOMIC DNA]</scope>
    <source>
        <strain evidence="8">OTTH 0595 / CCAP 157/2 / RCC745</strain>
    </source>
</reference>
<evidence type="ECO:0000256" key="4">
    <source>
        <dbReference type="ARBA" id="ARBA00023242"/>
    </source>
</evidence>
<evidence type="ECO:0000256" key="1">
    <source>
        <dbReference type="ARBA" id="ARBA00004123"/>
    </source>
</evidence>
<dbReference type="KEGG" id="ota:OT_ostta14g01730"/>
<dbReference type="InterPro" id="IPR019775">
    <property type="entry name" value="WD40_repeat_CS"/>
</dbReference>
<feature type="compositionally biased region" description="Basic and acidic residues" evidence="6">
    <location>
        <begin position="97"/>
        <end position="109"/>
    </location>
</feature>
<proteinExistence type="predicted"/>
<sequence length="562" mass="59622">MANDDDDDDDASASSATWTTRERRARARAIALEATRWSEVRVMGDGMDARARANASEVEGADAGGGGGVPPSPGGFRGGLDGRDGEDHASTARALDALRARDAGREGTDGGRAVRGMGGGWLGEGGVVEGEGGGLASAETYEGAETYETGGGAASAVAFAKVGERSVAIGDAGGNLVVVRYATNDVDSVRACEMGAHRGPIVSCDWSTSGARLLTVSKDGTLKAWNVTHTSKTTIQITKQCEINLFVELTCVRFHSSQDDVVFVGTRSREMLVVDAGVGSVLERFETKAVPLCVDSNTSGNTVFVGDDEGQVSVLTCEPRMKKMLSMNSEGDAAVENPIQRVIQERSASQSERMGVVGFSSNSTIQASEVASKTSRIRAGLSAIMLKAKKAVPKLVQLKTGYRLRQVTVVSGSFKPSPIRAIRYCPFIEVMSGAALMIFHECGAVEMYHARDLPYTDFRSFALAQVSDWRTQNDCGGVVSFTHGLTFEVPLMSASILKRTAIYSLPASSGLPARAMQYTDTFDEGSADADVATVSAWSHDSADLYIGYASGKIVHWRRKRTS</sequence>
<dbReference type="PANTHER" id="PTHR44040:SF1">
    <property type="entry name" value="RETINOBLASTOMA-BINDING PROTEIN 5"/>
    <property type="match status" value="1"/>
</dbReference>
<dbReference type="InterPro" id="IPR001680">
    <property type="entry name" value="WD40_rpt"/>
</dbReference>
<dbReference type="Gene3D" id="2.130.10.10">
    <property type="entry name" value="YVTN repeat-like/Quinoprotein amine dehydrogenase"/>
    <property type="match status" value="1"/>
</dbReference>
<feature type="region of interest" description="Disordered" evidence="6">
    <location>
        <begin position="50"/>
        <end position="90"/>
    </location>
</feature>
<dbReference type="PROSITE" id="PS50294">
    <property type="entry name" value="WD_REPEATS_REGION"/>
    <property type="match status" value="1"/>
</dbReference>
<dbReference type="InterPro" id="IPR037850">
    <property type="entry name" value="RBBP5/Swd1"/>
</dbReference>
<dbReference type="EMBL" id="CAID01000014">
    <property type="protein sequence ID" value="CEG02095.1"/>
    <property type="molecule type" value="Genomic_DNA"/>
</dbReference>
<feature type="compositionally biased region" description="Gly residues" evidence="6">
    <location>
        <begin position="62"/>
        <end position="79"/>
    </location>
</feature>
<protein>
    <submittedName>
        <fullName evidence="7">WD40 repeat</fullName>
    </submittedName>
</protein>
<comment type="subcellular location">
    <subcellularLocation>
        <location evidence="1">Nucleus</location>
    </subcellularLocation>
</comment>
<dbReference type="PANTHER" id="PTHR44040">
    <property type="entry name" value="RETINOBLASTOMA-BINDING PROTEIN 5"/>
    <property type="match status" value="1"/>
</dbReference>
<reference evidence="8" key="1">
    <citation type="journal article" date="2006" name="Proc. Natl. Acad. Sci. U.S.A.">
        <title>Genome analysis of the smallest free-living eukaryote Ostreococcus tauri unveils many unique features.</title>
        <authorList>
            <person name="Derelle E."/>
            <person name="Ferraz C."/>
            <person name="Rombauts S."/>
            <person name="Rouze P."/>
            <person name="Worden A.Z."/>
            <person name="Robbens S."/>
            <person name="Partensky F."/>
            <person name="Degroeve S."/>
            <person name="Echeynie S."/>
            <person name="Cooke R."/>
            <person name="Saeys Y."/>
            <person name="Wuyts J."/>
            <person name="Jabbari K."/>
            <person name="Bowler C."/>
            <person name="Panaud O."/>
            <person name="Piegu B."/>
            <person name="Ball S.G."/>
            <person name="Ral J.-P."/>
            <person name="Bouget F.-Y."/>
            <person name="Piganeau G."/>
            <person name="De Baets B."/>
            <person name="Picard A."/>
            <person name="Delseny M."/>
            <person name="Demaille J."/>
            <person name="Van de Peer Y."/>
            <person name="Moreau H."/>
        </authorList>
    </citation>
    <scope>NUCLEOTIDE SEQUENCE [LARGE SCALE GENOMIC DNA]</scope>
    <source>
        <strain evidence="8">OTTH 0595 / CCAP 157/2 / RCC745</strain>
    </source>
</reference>
<keyword evidence="2 5" id="KW-0853">WD repeat</keyword>
<feature type="repeat" description="WD" evidence="5">
    <location>
        <begin position="194"/>
        <end position="235"/>
    </location>
</feature>
<dbReference type="GO" id="GO:0048188">
    <property type="term" value="C:Set1C/COMPASS complex"/>
    <property type="evidence" value="ECO:0007669"/>
    <property type="project" value="InterPro"/>
</dbReference>
<comment type="caution">
    <text evidence="7">The sequence shown here is derived from an EMBL/GenBank/DDBJ whole genome shotgun (WGS) entry which is preliminary data.</text>
</comment>
<gene>
    <name evidence="7" type="ORF">OT_ostta14g01730</name>
</gene>
<dbReference type="InterPro" id="IPR036322">
    <property type="entry name" value="WD40_repeat_dom_sf"/>
</dbReference>
<keyword evidence="4" id="KW-0539">Nucleus</keyword>
<feature type="compositionally biased region" description="Acidic residues" evidence="6">
    <location>
        <begin position="1"/>
        <end position="11"/>
    </location>
</feature>
<name>A0A096PAS7_OSTTA</name>
<dbReference type="AlphaFoldDB" id="A0A096PAS7"/>
<dbReference type="OrthoDB" id="10258787at2759"/>
<dbReference type="PROSITE" id="PS00678">
    <property type="entry name" value="WD_REPEATS_1"/>
    <property type="match status" value="1"/>
</dbReference>
<feature type="region of interest" description="Disordered" evidence="6">
    <location>
        <begin position="1"/>
        <end position="25"/>
    </location>
</feature>
<dbReference type="SUPFAM" id="SSF50978">
    <property type="entry name" value="WD40 repeat-like"/>
    <property type="match status" value="1"/>
</dbReference>
<evidence type="ECO:0000313" key="7">
    <source>
        <dbReference type="EMBL" id="CEG02095.1"/>
    </source>
</evidence>
<evidence type="ECO:0000256" key="2">
    <source>
        <dbReference type="ARBA" id="ARBA00022574"/>
    </source>
</evidence>
<evidence type="ECO:0000313" key="8">
    <source>
        <dbReference type="Proteomes" id="UP000009170"/>
    </source>
</evidence>
<dbReference type="SMART" id="SM00320">
    <property type="entry name" value="WD40"/>
    <property type="match status" value="4"/>
</dbReference>
<dbReference type="PROSITE" id="PS50082">
    <property type="entry name" value="WD_REPEATS_2"/>
    <property type="match status" value="1"/>
</dbReference>
<evidence type="ECO:0000256" key="5">
    <source>
        <dbReference type="PROSITE-ProRule" id="PRU00221"/>
    </source>
</evidence>
<feature type="compositionally biased region" description="Basic and acidic residues" evidence="6">
    <location>
        <begin position="80"/>
        <end position="90"/>
    </location>
</feature>
<evidence type="ECO:0000256" key="3">
    <source>
        <dbReference type="ARBA" id="ARBA00022737"/>
    </source>
</evidence>
<dbReference type="InterPro" id="IPR015943">
    <property type="entry name" value="WD40/YVTN_repeat-like_dom_sf"/>
</dbReference>
<dbReference type="GeneID" id="9837917"/>
<dbReference type="RefSeq" id="XP_003082996.2">
    <property type="nucleotide sequence ID" value="XM_003082948.2"/>
</dbReference>